<keyword evidence="1" id="KW-0812">Transmembrane</keyword>
<feature type="transmembrane region" description="Helical" evidence="1">
    <location>
        <begin position="131"/>
        <end position="149"/>
    </location>
</feature>
<accession>A0ABT8DVJ0</accession>
<evidence type="ECO:0000313" key="4">
    <source>
        <dbReference type="Proteomes" id="UP001228044"/>
    </source>
</evidence>
<dbReference type="InterPro" id="IPR000253">
    <property type="entry name" value="FHA_dom"/>
</dbReference>
<dbReference type="SMART" id="SM00240">
    <property type="entry name" value="FHA"/>
    <property type="match status" value="1"/>
</dbReference>
<dbReference type="PROSITE" id="PS50006">
    <property type="entry name" value="FHA_DOMAIN"/>
    <property type="match status" value="1"/>
</dbReference>
<evidence type="ECO:0000313" key="3">
    <source>
        <dbReference type="EMBL" id="MDN3922285.1"/>
    </source>
</evidence>
<keyword evidence="4" id="KW-1185">Reference proteome</keyword>
<evidence type="ECO:0000259" key="2">
    <source>
        <dbReference type="PROSITE" id="PS50006"/>
    </source>
</evidence>
<dbReference type="EMBL" id="JAUHHC010000005">
    <property type="protein sequence ID" value="MDN3922285.1"/>
    <property type="molecule type" value="Genomic_DNA"/>
</dbReference>
<feature type="domain" description="FHA" evidence="2">
    <location>
        <begin position="32"/>
        <end position="83"/>
    </location>
</feature>
<feature type="transmembrane region" description="Helical" evidence="1">
    <location>
        <begin position="258"/>
        <end position="276"/>
    </location>
</feature>
<reference evidence="3 4" key="1">
    <citation type="submission" date="2023-06" db="EMBL/GenBank/DDBJ databases">
        <title>Pelomonas sp. PFR6 16S ribosomal RNA gene Genome sequencing and assembly.</title>
        <authorList>
            <person name="Woo H."/>
        </authorList>
    </citation>
    <scope>NUCLEOTIDE SEQUENCE [LARGE SCALE GENOMIC DNA]</scope>
    <source>
        <strain evidence="3 4">PFR6</strain>
    </source>
</reference>
<gene>
    <name evidence="3" type="ORF">QWJ38_18500</name>
</gene>
<organism evidence="3 4">
    <name type="scientific">Roseateles violae</name>
    <dbReference type="NCBI Taxonomy" id="3058042"/>
    <lineage>
        <taxon>Bacteria</taxon>
        <taxon>Pseudomonadati</taxon>
        <taxon>Pseudomonadota</taxon>
        <taxon>Betaproteobacteria</taxon>
        <taxon>Burkholderiales</taxon>
        <taxon>Sphaerotilaceae</taxon>
        <taxon>Roseateles</taxon>
    </lineage>
</organism>
<sequence>MDGGPQDRAAVIEVLDRDGQARAVHKIRQWPARIGRSPGCELVLDDAHVAAEHAELSWSDEAEGPRLTLLPSLNGGWIGERRLAAGESVALGAAALFQLGATQLRWRSAAAPLAPELPLESHQLRRVVTRAGRLALPLLLLAWLALLAFEQWTSLNPGSRLIEYSSPVLGPLAAVLGWAAAWSLVTQLFRHRFPFASHLRRALVWLLAMQLLDSLLPLLAYAFSWGRLMVIGDLLFPVSMALLLWWHASLVWPRARRALATGLGLLLLLGLGLNAARRQEQQHWFGPPYLSALPPPALRLATPKPPQALLEQLRPLQAELARQAKKDNEEPDSDGQEE</sequence>
<comment type="caution">
    <text evidence="3">The sequence shown here is derived from an EMBL/GenBank/DDBJ whole genome shotgun (WGS) entry which is preliminary data.</text>
</comment>
<dbReference type="InterPro" id="IPR008984">
    <property type="entry name" value="SMAD_FHA_dom_sf"/>
</dbReference>
<dbReference type="Proteomes" id="UP001228044">
    <property type="component" value="Unassembled WGS sequence"/>
</dbReference>
<dbReference type="SUPFAM" id="SSF49879">
    <property type="entry name" value="SMAD/FHA domain"/>
    <property type="match status" value="1"/>
</dbReference>
<keyword evidence="1" id="KW-1133">Transmembrane helix</keyword>
<dbReference type="CDD" id="cd00060">
    <property type="entry name" value="FHA"/>
    <property type="match status" value="1"/>
</dbReference>
<protein>
    <submittedName>
        <fullName evidence="3">FHA domain-containing protein</fullName>
    </submittedName>
</protein>
<proteinExistence type="predicted"/>
<dbReference type="Gene3D" id="2.60.200.20">
    <property type="match status" value="1"/>
</dbReference>
<dbReference type="Pfam" id="PF00498">
    <property type="entry name" value="FHA"/>
    <property type="match status" value="1"/>
</dbReference>
<feature type="transmembrane region" description="Helical" evidence="1">
    <location>
        <begin position="202"/>
        <end position="222"/>
    </location>
</feature>
<keyword evidence="1" id="KW-0472">Membrane</keyword>
<name>A0ABT8DVJ0_9BURK</name>
<evidence type="ECO:0000256" key="1">
    <source>
        <dbReference type="SAM" id="Phobius"/>
    </source>
</evidence>
<dbReference type="RefSeq" id="WP_290360593.1">
    <property type="nucleotide sequence ID" value="NZ_JAUHHC010000005.1"/>
</dbReference>
<feature type="transmembrane region" description="Helical" evidence="1">
    <location>
        <begin position="228"/>
        <end position="246"/>
    </location>
</feature>
<feature type="transmembrane region" description="Helical" evidence="1">
    <location>
        <begin position="169"/>
        <end position="190"/>
    </location>
</feature>